<dbReference type="STRING" id="1515439.SAMN06265784_12241"/>
<proteinExistence type="predicted"/>
<dbReference type="AlphaFoldDB" id="A0A1X7M614"/>
<evidence type="ECO:0000313" key="2">
    <source>
        <dbReference type="Proteomes" id="UP000193228"/>
    </source>
</evidence>
<sequence length="79" mass="8755">MPAGGFRRSLGTRKLPAISSRYDVAEHLRIEEETQAYLGAAFENGGDDATFVTRAIRDVARARSLVSKMRERGADIEQD</sequence>
<evidence type="ECO:0008006" key="3">
    <source>
        <dbReference type="Google" id="ProtNLM"/>
    </source>
</evidence>
<gene>
    <name evidence="1" type="ORF">SAMN06265784_12241</name>
</gene>
<organism evidence="1 2">
    <name type="scientific">Paraburkholderia susongensis</name>
    <dbReference type="NCBI Taxonomy" id="1515439"/>
    <lineage>
        <taxon>Bacteria</taxon>
        <taxon>Pseudomonadati</taxon>
        <taxon>Pseudomonadota</taxon>
        <taxon>Betaproteobacteria</taxon>
        <taxon>Burkholderiales</taxon>
        <taxon>Burkholderiaceae</taxon>
        <taxon>Paraburkholderia</taxon>
    </lineage>
</organism>
<keyword evidence="2" id="KW-1185">Reference proteome</keyword>
<reference evidence="2" key="1">
    <citation type="submission" date="2017-04" db="EMBL/GenBank/DDBJ databases">
        <authorList>
            <person name="Varghese N."/>
            <person name="Submissions S."/>
        </authorList>
    </citation>
    <scope>NUCLEOTIDE SEQUENCE [LARGE SCALE GENOMIC DNA]</scope>
    <source>
        <strain evidence="2">LMG 29540</strain>
    </source>
</reference>
<name>A0A1X7M614_9BURK</name>
<dbReference type="Proteomes" id="UP000193228">
    <property type="component" value="Unassembled WGS sequence"/>
</dbReference>
<dbReference type="EMBL" id="FXAT01000022">
    <property type="protein sequence ID" value="SMG61481.1"/>
    <property type="molecule type" value="Genomic_DNA"/>
</dbReference>
<protein>
    <recommendedName>
        <fullName evidence="3">Addiction module antidote protein</fullName>
    </recommendedName>
</protein>
<evidence type="ECO:0000313" key="1">
    <source>
        <dbReference type="EMBL" id="SMG61481.1"/>
    </source>
</evidence>
<accession>A0A1X7M614</accession>